<organism evidence="8 9">
    <name type="scientific">Mycetocola tolaasinivorans</name>
    <dbReference type="NCBI Taxonomy" id="76635"/>
    <lineage>
        <taxon>Bacteria</taxon>
        <taxon>Bacillati</taxon>
        <taxon>Actinomycetota</taxon>
        <taxon>Actinomycetes</taxon>
        <taxon>Micrococcales</taxon>
        <taxon>Microbacteriaceae</taxon>
        <taxon>Mycetocola</taxon>
    </lineage>
</organism>
<evidence type="ECO:0000313" key="8">
    <source>
        <dbReference type="EMBL" id="RLP74518.1"/>
    </source>
</evidence>
<dbReference type="GO" id="GO:0055085">
    <property type="term" value="P:transmembrane transport"/>
    <property type="evidence" value="ECO:0007669"/>
    <property type="project" value="InterPro"/>
</dbReference>
<proteinExistence type="inferred from homology"/>
<feature type="transmembrane region" description="Helical" evidence="6">
    <location>
        <begin position="148"/>
        <end position="167"/>
    </location>
</feature>
<keyword evidence="5 6" id="KW-0472">Membrane</keyword>
<dbReference type="PANTHER" id="PTHR30177:SF4">
    <property type="entry name" value="OSMOPROTECTANT IMPORT PERMEASE PROTEIN OSMW"/>
    <property type="match status" value="1"/>
</dbReference>
<dbReference type="InterPro" id="IPR000515">
    <property type="entry name" value="MetI-like"/>
</dbReference>
<protein>
    <submittedName>
        <fullName evidence="8">ABC transporter permease</fullName>
    </submittedName>
</protein>
<evidence type="ECO:0000256" key="2">
    <source>
        <dbReference type="ARBA" id="ARBA00022448"/>
    </source>
</evidence>
<gene>
    <name evidence="8" type="ORF">D9V32_12565</name>
</gene>
<evidence type="ECO:0000256" key="6">
    <source>
        <dbReference type="RuleBase" id="RU363032"/>
    </source>
</evidence>
<evidence type="ECO:0000256" key="3">
    <source>
        <dbReference type="ARBA" id="ARBA00022692"/>
    </source>
</evidence>
<dbReference type="AlphaFoldDB" id="A0A3L7A3K5"/>
<dbReference type="GO" id="GO:0031460">
    <property type="term" value="P:glycine betaine transport"/>
    <property type="evidence" value="ECO:0007669"/>
    <property type="project" value="TreeGrafter"/>
</dbReference>
<dbReference type="OrthoDB" id="3233284at2"/>
<accession>A0A3L7A3K5</accession>
<comment type="subcellular location">
    <subcellularLocation>
        <location evidence="6">Cell membrane</location>
        <topology evidence="6">Multi-pass membrane protein</topology>
    </subcellularLocation>
    <subcellularLocation>
        <location evidence="1">Membrane</location>
        <topology evidence="1">Multi-pass membrane protein</topology>
    </subcellularLocation>
</comment>
<feature type="domain" description="ABC transmembrane type-1" evidence="7">
    <location>
        <begin position="15"/>
        <end position="200"/>
    </location>
</feature>
<evidence type="ECO:0000256" key="4">
    <source>
        <dbReference type="ARBA" id="ARBA00022989"/>
    </source>
</evidence>
<dbReference type="CDD" id="cd06261">
    <property type="entry name" value="TM_PBP2"/>
    <property type="match status" value="1"/>
</dbReference>
<dbReference type="PANTHER" id="PTHR30177">
    <property type="entry name" value="GLYCINE BETAINE/L-PROLINE TRANSPORT SYSTEM PERMEASE PROTEIN PROW"/>
    <property type="match status" value="1"/>
</dbReference>
<evidence type="ECO:0000256" key="1">
    <source>
        <dbReference type="ARBA" id="ARBA00004141"/>
    </source>
</evidence>
<dbReference type="EMBL" id="RCUX01000010">
    <property type="protein sequence ID" value="RLP74518.1"/>
    <property type="molecule type" value="Genomic_DNA"/>
</dbReference>
<evidence type="ECO:0000256" key="5">
    <source>
        <dbReference type="ARBA" id="ARBA00023136"/>
    </source>
</evidence>
<comment type="similarity">
    <text evidence="6">Belongs to the binding-protein-dependent transport system permease family.</text>
</comment>
<keyword evidence="2 6" id="KW-0813">Transport</keyword>
<feature type="transmembrane region" description="Helical" evidence="6">
    <location>
        <begin position="12"/>
        <end position="38"/>
    </location>
</feature>
<reference evidence="8 9" key="1">
    <citation type="submission" date="2018-10" db="EMBL/GenBank/DDBJ databases">
        <authorList>
            <person name="Li J."/>
        </authorList>
    </citation>
    <scope>NUCLEOTIDE SEQUENCE [LARGE SCALE GENOMIC DNA]</scope>
    <source>
        <strain evidence="8 9">IF 016277</strain>
    </source>
</reference>
<name>A0A3L7A3K5_9MICO</name>
<keyword evidence="3 6" id="KW-0812">Transmembrane</keyword>
<dbReference type="Proteomes" id="UP000272503">
    <property type="component" value="Unassembled WGS sequence"/>
</dbReference>
<dbReference type="SUPFAM" id="SSF161098">
    <property type="entry name" value="MetI-like"/>
    <property type="match status" value="1"/>
</dbReference>
<keyword evidence="4 6" id="KW-1133">Transmembrane helix</keyword>
<feature type="transmembrane region" description="Helical" evidence="6">
    <location>
        <begin position="50"/>
        <end position="69"/>
    </location>
</feature>
<dbReference type="InterPro" id="IPR035906">
    <property type="entry name" value="MetI-like_sf"/>
</dbReference>
<feature type="transmembrane region" description="Helical" evidence="6">
    <location>
        <begin position="81"/>
        <end position="100"/>
    </location>
</feature>
<evidence type="ECO:0000259" key="7">
    <source>
        <dbReference type="PROSITE" id="PS50928"/>
    </source>
</evidence>
<dbReference type="Gene3D" id="1.10.3720.10">
    <property type="entry name" value="MetI-like"/>
    <property type="match status" value="1"/>
</dbReference>
<keyword evidence="9" id="KW-1185">Reference proteome</keyword>
<dbReference type="RefSeq" id="WP_121649267.1">
    <property type="nucleotide sequence ID" value="NZ_RCUX01000010.1"/>
</dbReference>
<feature type="transmembrane region" description="Helical" evidence="6">
    <location>
        <begin position="179"/>
        <end position="205"/>
    </location>
</feature>
<dbReference type="InterPro" id="IPR051204">
    <property type="entry name" value="ABC_transp_perm/SBD"/>
</dbReference>
<dbReference type="PROSITE" id="PS50928">
    <property type="entry name" value="ABC_TM1"/>
    <property type="match status" value="1"/>
</dbReference>
<evidence type="ECO:0000313" key="9">
    <source>
        <dbReference type="Proteomes" id="UP000272503"/>
    </source>
</evidence>
<sequence length="228" mass="24568">MSWLFENFSDVWALAVTHVALSVPPILLGLIISVPLGWFAHRYRWGRGTLLTIAGLLYTIPSLALIIAMPTILGTQILDPINLIAALTLYAVALLVRTAADAFDQVSPQVLDAATALGYGPWRRFWQVQFPLAAPIIIAGTRVVSSSTVSLVTLGALVGMSGLGYLFTDGTQRSFPFEIGVGIVGTVLIALIFDLIIVLIGKALLPWSRTRRVRAKTNAETLEVTTNA</sequence>
<dbReference type="GO" id="GO:0005886">
    <property type="term" value="C:plasma membrane"/>
    <property type="evidence" value="ECO:0007669"/>
    <property type="project" value="UniProtKB-SubCell"/>
</dbReference>
<comment type="caution">
    <text evidence="8">The sequence shown here is derived from an EMBL/GenBank/DDBJ whole genome shotgun (WGS) entry which is preliminary data.</text>
</comment>
<dbReference type="Pfam" id="PF00528">
    <property type="entry name" value="BPD_transp_1"/>
    <property type="match status" value="1"/>
</dbReference>